<dbReference type="Pfam" id="PF00293">
    <property type="entry name" value="NUDIX"/>
    <property type="match status" value="1"/>
</dbReference>
<organism evidence="4 5">
    <name type="scientific">Allostreptomyces psammosilenae</name>
    <dbReference type="NCBI Taxonomy" id="1892865"/>
    <lineage>
        <taxon>Bacteria</taxon>
        <taxon>Bacillati</taxon>
        <taxon>Actinomycetota</taxon>
        <taxon>Actinomycetes</taxon>
        <taxon>Kitasatosporales</taxon>
        <taxon>Streptomycetaceae</taxon>
        <taxon>Allostreptomyces</taxon>
    </lineage>
</organism>
<proteinExistence type="predicted"/>
<comment type="caution">
    <text evidence="4">The sequence shown here is derived from an EMBL/GenBank/DDBJ whole genome shotgun (WGS) entry which is preliminary data.</text>
</comment>
<protein>
    <submittedName>
        <fullName evidence="4">ADP-ribose pyrophosphatase YjhB (NUDIX family)</fullName>
    </submittedName>
</protein>
<dbReference type="GO" id="GO:0016787">
    <property type="term" value="F:hydrolase activity"/>
    <property type="evidence" value="ECO:0007669"/>
    <property type="project" value="UniProtKB-KW"/>
</dbReference>
<accession>A0A852ZV55</accession>
<dbReference type="AlphaFoldDB" id="A0A852ZV55"/>
<comment type="cofactor">
    <cofactor evidence="1">
        <name>Mg(2+)</name>
        <dbReference type="ChEBI" id="CHEBI:18420"/>
    </cofactor>
</comment>
<dbReference type="Proteomes" id="UP000567795">
    <property type="component" value="Unassembled WGS sequence"/>
</dbReference>
<reference evidence="4 5" key="1">
    <citation type="submission" date="2020-07" db="EMBL/GenBank/DDBJ databases">
        <title>Sequencing the genomes of 1000 actinobacteria strains.</title>
        <authorList>
            <person name="Klenk H.-P."/>
        </authorList>
    </citation>
    <scope>NUCLEOTIDE SEQUENCE [LARGE SCALE GENOMIC DNA]</scope>
    <source>
        <strain evidence="4 5">DSM 42178</strain>
    </source>
</reference>
<dbReference type="PANTHER" id="PTHR43046:SF14">
    <property type="entry name" value="MUTT_NUDIX FAMILY PROTEIN"/>
    <property type="match status" value="1"/>
</dbReference>
<keyword evidence="5" id="KW-1185">Reference proteome</keyword>
<dbReference type="InterPro" id="IPR015797">
    <property type="entry name" value="NUDIX_hydrolase-like_dom_sf"/>
</dbReference>
<dbReference type="PROSITE" id="PS51462">
    <property type="entry name" value="NUDIX"/>
    <property type="match status" value="1"/>
</dbReference>
<keyword evidence="2" id="KW-0378">Hydrolase</keyword>
<evidence type="ECO:0000259" key="3">
    <source>
        <dbReference type="PROSITE" id="PS51462"/>
    </source>
</evidence>
<evidence type="ECO:0000313" key="5">
    <source>
        <dbReference type="Proteomes" id="UP000567795"/>
    </source>
</evidence>
<gene>
    <name evidence="4" type="ORF">FHU37_002748</name>
</gene>
<dbReference type="InterPro" id="IPR000086">
    <property type="entry name" value="NUDIX_hydrolase_dom"/>
</dbReference>
<evidence type="ECO:0000256" key="2">
    <source>
        <dbReference type="ARBA" id="ARBA00022801"/>
    </source>
</evidence>
<dbReference type="SUPFAM" id="SSF55811">
    <property type="entry name" value="Nudix"/>
    <property type="match status" value="1"/>
</dbReference>
<name>A0A852ZV55_9ACTN</name>
<dbReference type="EMBL" id="JACBZD010000001">
    <property type="protein sequence ID" value="NYI05805.1"/>
    <property type="molecule type" value="Genomic_DNA"/>
</dbReference>
<evidence type="ECO:0000313" key="4">
    <source>
        <dbReference type="EMBL" id="NYI05805.1"/>
    </source>
</evidence>
<evidence type="ECO:0000256" key="1">
    <source>
        <dbReference type="ARBA" id="ARBA00001946"/>
    </source>
</evidence>
<dbReference type="Gene3D" id="3.90.79.10">
    <property type="entry name" value="Nucleoside Triphosphate Pyrophosphohydrolase"/>
    <property type="match status" value="1"/>
</dbReference>
<dbReference type="RefSeq" id="WP_179814477.1">
    <property type="nucleotide sequence ID" value="NZ_JACBZD010000001.1"/>
</dbReference>
<sequence>MPHTTIQPWEHARRRIGGLAYITDEHGFVLLVEPVRRPGWYRLPGGYALHDEPAHMAAMRELREELCLTIPLTTLLAIDYTCRNPRTGDLEGYHHVFDGGMLTSEEIDQIVLRSEEVSAHRWFPLDVLGPYVEDRHLRRILAAARARENGRGAVYLVHGKPVNANAPM</sequence>
<feature type="domain" description="Nudix hydrolase" evidence="3">
    <location>
        <begin position="13"/>
        <end position="146"/>
    </location>
</feature>
<dbReference type="PANTHER" id="PTHR43046">
    <property type="entry name" value="GDP-MANNOSE MANNOSYL HYDROLASE"/>
    <property type="match status" value="1"/>
</dbReference>